<keyword evidence="4" id="KW-1185">Reference proteome</keyword>
<feature type="region of interest" description="Disordered" evidence="1">
    <location>
        <begin position="105"/>
        <end position="188"/>
    </location>
</feature>
<evidence type="ECO:0000313" key="4">
    <source>
        <dbReference type="Proteomes" id="UP000075901"/>
    </source>
</evidence>
<organism evidence="3 4">
    <name type="scientific">Anopheles maculatus</name>
    <dbReference type="NCBI Taxonomy" id="74869"/>
    <lineage>
        <taxon>Eukaryota</taxon>
        <taxon>Metazoa</taxon>
        <taxon>Ecdysozoa</taxon>
        <taxon>Arthropoda</taxon>
        <taxon>Hexapoda</taxon>
        <taxon>Insecta</taxon>
        <taxon>Pterygota</taxon>
        <taxon>Neoptera</taxon>
        <taxon>Endopterygota</taxon>
        <taxon>Diptera</taxon>
        <taxon>Nematocera</taxon>
        <taxon>Culicoidea</taxon>
        <taxon>Culicidae</taxon>
        <taxon>Anophelinae</taxon>
        <taxon>Anopheles</taxon>
        <taxon>Anopheles maculatus group</taxon>
    </lineage>
</organism>
<evidence type="ECO:0000256" key="1">
    <source>
        <dbReference type="SAM" id="MobiDB-lite"/>
    </source>
</evidence>
<protein>
    <submittedName>
        <fullName evidence="3">Uncharacterized protein</fullName>
    </submittedName>
</protein>
<feature type="transmembrane region" description="Helical" evidence="2">
    <location>
        <begin position="80"/>
        <end position="98"/>
    </location>
</feature>
<feature type="compositionally biased region" description="Acidic residues" evidence="1">
    <location>
        <begin position="113"/>
        <end position="130"/>
    </location>
</feature>
<accession>A0A182T1N6</accession>
<evidence type="ECO:0000256" key="2">
    <source>
        <dbReference type="SAM" id="Phobius"/>
    </source>
</evidence>
<evidence type="ECO:0000313" key="3">
    <source>
        <dbReference type="EnsemblMetazoa" id="AMAM017828-PA"/>
    </source>
</evidence>
<dbReference type="VEuPathDB" id="VectorBase:AMAM017828"/>
<feature type="compositionally biased region" description="Acidic residues" evidence="1">
    <location>
        <begin position="148"/>
        <end position="158"/>
    </location>
</feature>
<reference evidence="4" key="1">
    <citation type="submission" date="2013-09" db="EMBL/GenBank/DDBJ databases">
        <title>The Genome Sequence of Anopheles maculatus species B.</title>
        <authorList>
            <consortium name="The Broad Institute Genomics Platform"/>
            <person name="Neafsey D.E."/>
            <person name="Besansky N."/>
            <person name="Howell P."/>
            <person name="Walton C."/>
            <person name="Young S.K."/>
            <person name="Zeng Q."/>
            <person name="Gargeya S."/>
            <person name="Fitzgerald M."/>
            <person name="Haas B."/>
            <person name="Abouelleil A."/>
            <person name="Allen A.W."/>
            <person name="Alvarado L."/>
            <person name="Arachchi H.M."/>
            <person name="Berlin A.M."/>
            <person name="Chapman S.B."/>
            <person name="Gainer-Dewar J."/>
            <person name="Goldberg J."/>
            <person name="Griggs A."/>
            <person name="Gujja S."/>
            <person name="Hansen M."/>
            <person name="Howarth C."/>
            <person name="Imamovic A."/>
            <person name="Ireland A."/>
            <person name="Larimer J."/>
            <person name="McCowan C."/>
            <person name="Murphy C."/>
            <person name="Pearson M."/>
            <person name="Poon T.W."/>
            <person name="Priest M."/>
            <person name="Roberts A."/>
            <person name="Saif S."/>
            <person name="Shea T."/>
            <person name="Sisk P."/>
            <person name="Sykes S."/>
            <person name="Wortman J."/>
            <person name="Nusbaum C."/>
            <person name="Birren B."/>
        </authorList>
    </citation>
    <scope>NUCLEOTIDE SEQUENCE [LARGE SCALE GENOMIC DNA]</scope>
    <source>
        <strain evidence="4">maculatus3</strain>
    </source>
</reference>
<keyword evidence="2" id="KW-1133">Transmembrane helix</keyword>
<keyword evidence="2" id="KW-0812">Transmembrane</keyword>
<reference evidence="3" key="2">
    <citation type="submission" date="2020-05" db="UniProtKB">
        <authorList>
            <consortium name="EnsemblMetazoa"/>
        </authorList>
    </citation>
    <scope>IDENTIFICATION</scope>
    <source>
        <strain evidence="3">maculatus3</strain>
    </source>
</reference>
<feature type="compositionally biased region" description="Acidic residues" evidence="1">
    <location>
        <begin position="178"/>
        <end position="187"/>
    </location>
</feature>
<name>A0A182T1N6_9DIPT</name>
<dbReference type="AlphaFoldDB" id="A0A182T1N6"/>
<proteinExistence type="predicted"/>
<dbReference type="Proteomes" id="UP000075901">
    <property type="component" value="Unassembled WGS sequence"/>
</dbReference>
<sequence>MICGTHRGRNGTVCPDPVEPSHFGRGYKSIRAEDARGQCCMIGSGGWTSAICSTLLFETLPKVAFGGSSGHRRWKLGRDLLLGYYCLLLLVIFCWHQTPVQGASWRSIAKSDDSDEGYYETDGSYETDEGEEHHETGGVNHGAANPYDDNESVEIEYEEHDHHHHHHHQHHLPNGVAESDESSEDQPDSFNNAELLAQLGIHQKIPRVKKKGKKLPPPVTIAVPYPVHIERKVPVFIEKKVPVIVEKKVEVPVDRPYEVPVPVKVPVHEKEVIHVPKPIVFNVDRPYPVYVHRTVFVEKYRPFKVLIKSRTRY</sequence>
<dbReference type="EnsemblMetazoa" id="AMAM017828-RA">
    <property type="protein sequence ID" value="AMAM017828-PA"/>
    <property type="gene ID" value="AMAM017828"/>
</dbReference>
<feature type="compositionally biased region" description="Basic residues" evidence="1">
    <location>
        <begin position="162"/>
        <end position="171"/>
    </location>
</feature>
<keyword evidence="2" id="KW-0472">Membrane</keyword>